<dbReference type="EMBL" id="CAJGYO010000011">
    <property type="protein sequence ID" value="CAD6259282.1"/>
    <property type="molecule type" value="Genomic_DNA"/>
</dbReference>
<dbReference type="AlphaFoldDB" id="A0A811QES5"/>
<dbReference type="PANTHER" id="PTHR22928">
    <property type="entry name" value="TELOMERE-ASSOCIATED PROTEIN RIF1"/>
    <property type="match status" value="1"/>
</dbReference>
<evidence type="ECO:0000259" key="7">
    <source>
        <dbReference type="Pfam" id="PF12231"/>
    </source>
</evidence>
<evidence type="ECO:0000313" key="9">
    <source>
        <dbReference type="Proteomes" id="UP000604825"/>
    </source>
</evidence>
<evidence type="ECO:0000256" key="6">
    <source>
        <dbReference type="ARBA" id="ARBA00023306"/>
    </source>
</evidence>
<dbReference type="GO" id="GO:0000723">
    <property type="term" value="P:telomere maintenance"/>
    <property type="evidence" value="ECO:0007669"/>
    <property type="project" value="TreeGrafter"/>
</dbReference>
<keyword evidence="4" id="KW-0779">Telomere</keyword>
<keyword evidence="6" id="KW-0131">Cell cycle</keyword>
<reference evidence="8" key="1">
    <citation type="submission" date="2020-10" db="EMBL/GenBank/DDBJ databases">
        <authorList>
            <person name="Han B."/>
            <person name="Lu T."/>
            <person name="Zhao Q."/>
            <person name="Huang X."/>
            <person name="Zhao Y."/>
        </authorList>
    </citation>
    <scope>NUCLEOTIDE SEQUENCE</scope>
</reference>
<proteinExistence type="predicted"/>
<dbReference type="Pfam" id="PF12231">
    <property type="entry name" value="Rif1_N"/>
    <property type="match status" value="1"/>
</dbReference>
<comment type="subcellular location">
    <subcellularLocation>
        <location evidence="2">Chromosome</location>
        <location evidence="2">Telomere</location>
    </subcellularLocation>
    <subcellularLocation>
        <location evidence="1">Nucleus</location>
    </subcellularLocation>
</comment>
<evidence type="ECO:0000313" key="8">
    <source>
        <dbReference type="EMBL" id="CAD6259282.1"/>
    </source>
</evidence>
<evidence type="ECO:0000256" key="2">
    <source>
        <dbReference type="ARBA" id="ARBA00004574"/>
    </source>
</evidence>
<keyword evidence="3" id="KW-0158">Chromosome</keyword>
<evidence type="ECO:0000256" key="5">
    <source>
        <dbReference type="ARBA" id="ARBA00023242"/>
    </source>
</evidence>
<comment type="caution">
    <text evidence="8">The sequence shown here is derived from an EMBL/GenBank/DDBJ whole genome shotgun (WGS) entry which is preliminary data.</text>
</comment>
<evidence type="ECO:0000256" key="4">
    <source>
        <dbReference type="ARBA" id="ARBA00022895"/>
    </source>
</evidence>
<protein>
    <recommendedName>
        <fullName evidence="7">Telomere-associated protein Rif1 N-terminal domain-containing protein</fullName>
    </recommendedName>
</protein>
<organism evidence="8 9">
    <name type="scientific">Miscanthus lutarioriparius</name>
    <dbReference type="NCBI Taxonomy" id="422564"/>
    <lineage>
        <taxon>Eukaryota</taxon>
        <taxon>Viridiplantae</taxon>
        <taxon>Streptophyta</taxon>
        <taxon>Embryophyta</taxon>
        <taxon>Tracheophyta</taxon>
        <taxon>Spermatophyta</taxon>
        <taxon>Magnoliopsida</taxon>
        <taxon>Liliopsida</taxon>
        <taxon>Poales</taxon>
        <taxon>Poaceae</taxon>
        <taxon>PACMAD clade</taxon>
        <taxon>Panicoideae</taxon>
        <taxon>Andropogonodae</taxon>
        <taxon>Andropogoneae</taxon>
        <taxon>Saccharinae</taxon>
        <taxon>Miscanthus</taxon>
    </lineage>
</organism>
<keyword evidence="9" id="KW-1185">Reference proteome</keyword>
<dbReference type="InterPro" id="IPR022031">
    <property type="entry name" value="Rif1_N"/>
</dbReference>
<name>A0A811QES5_9POAL</name>
<keyword evidence="5" id="KW-0539">Nucleus</keyword>
<evidence type="ECO:0000256" key="1">
    <source>
        <dbReference type="ARBA" id="ARBA00004123"/>
    </source>
</evidence>
<dbReference type="PANTHER" id="PTHR22928:SF3">
    <property type="entry name" value="TELOMERE-ASSOCIATED PROTEIN RIF1"/>
    <property type="match status" value="1"/>
</dbReference>
<accession>A0A811QES5</accession>
<feature type="domain" description="Telomere-associated protein Rif1 N-terminal" evidence="7">
    <location>
        <begin position="105"/>
        <end position="242"/>
    </location>
</feature>
<evidence type="ECO:0000256" key="3">
    <source>
        <dbReference type="ARBA" id="ARBA00022454"/>
    </source>
</evidence>
<dbReference type="OrthoDB" id="5399929at2759"/>
<gene>
    <name evidence="8" type="ORF">NCGR_LOCUS42723</name>
</gene>
<dbReference type="GO" id="GO:0000781">
    <property type="term" value="C:chromosome, telomeric region"/>
    <property type="evidence" value="ECO:0007669"/>
    <property type="project" value="UniProtKB-SubCell"/>
</dbReference>
<sequence>MAQLVLDTLVQIIMNTRMKSACNLGVWCFSVQQLEPLIIEDRADPMLIAIVHALDNPFGSLSTTFDAAQEFHCTGCNRIDHVTTAHLLSGVHYKITICFHNASNPPVYRRLLSADKTERDTAERCLIKVSRLILPPQPLLSKAVASDLEQKLLSCMVNMLDDPSKKVQTVRSWGWIISLLGPDAVNNRPRLNKLLKVPEQMFTDLIPQVQVATMVSWKKLVDAFFPSQATEIVVQQTVIPPLKPIEQASAQGQRGFVCSSESELASSIVHAYQGLIGCSTYQMVTMGY</sequence>
<dbReference type="Proteomes" id="UP000604825">
    <property type="component" value="Unassembled WGS sequence"/>
</dbReference>
<dbReference type="GO" id="GO:0005634">
    <property type="term" value="C:nucleus"/>
    <property type="evidence" value="ECO:0007669"/>
    <property type="project" value="UniProtKB-SubCell"/>
</dbReference>